<name>A0AA88PBT6_9TELE</name>
<sequence>MEELINTGQSDIVGRLAFKYMEMCKVDSSSDSESESNPRWSDVSSKGCESSTPEAPEKLLRFSGQNYQQCLDPYDGSSEDSGSSAKGSKKQRHGWFRMKGTSRRSALNPPSAPRETRRGGTRTDAADLHRVDVQMRSSSDSELETPNQGFWPLCKTKADLSDSGFNTRSSLNSPAAPSGPHQSLHAADPSGRRIQTGSPDSPVFHAAFSKRKFFPPSGDVDDGMQRKRQCISDMEVESVAF</sequence>
<dbReference type="Proteomes" id="UP001187343">
    <property type="component" value="Unassembled WGS sequence"/>
</dbReference>
<proteinExistence type="predicted"/>
<keyword evidence="2" id="KW-1185">Reference proteome</keyword>
<dbReference type="AlphaFoldDB" id="A0AA88PBT6"/>
<accession>A0AA88PBT6</accession>
<organism evidence="1 2">
    <name type="scientific">Cirrhinus molitorella</name>
    <name type="common">mud carp</name>
    <dbReference type="NCBI Taxonomy" id="172907"/>
    <lineage>
        <taxon>Eukaryota</taxon>
        <taxon>Metazoa</taxon>
        <taxon>Chordata</taxon>
        <taxon>Craniata</taxon>
        <taxon>Vertebrata</taxon>
        <taxon>Euteleostomi</taxon>
        <taxon>Actinopterygii</taxon>
        <taxon>Neopterygii</taxon>
        <taxon>Teleostei</taxon>
        <taxon>Ostariophysi</taxon>
        <taxon>Cypriniformes</taxon>
        <taxon>Cyprinidae</taxon>
        <taxon>Labeoninae</taxon>
        <taxon>Labeonini</taxon>
        <taxon>Cirrhinus</taxon>
    </lineage>
</organism>
<gene>
    <name evidence="1" type="ORF">Q8A67_020054</name>
</gene>
<protein>
    <submittedName>
        <fullName evidence="1">Uncharacterized protein</fullName>
    </submittedName>
</protein>
<comment type="caution">
    <text evidence="1">The sequence shown here is derived from an EMBL/GenBank/DDBJ whole genome shotgun (WGS) entry which is preliminary data.</text>
</comment>
<dbReference type="EMBL" id="JAUYZG010000019">
    <property type="protein sequence ID" value="KAK2879263.1"/>
    <property type="molecule type" value="Genomic_DNA"/>
</dbReference>
<evidence type="ECO:0000313" key="1">
    <source>
        <dbReference type="EMBL" id="KAK2879263.1"/>
    </source>
</evidence>
<evidence type="ECO:0000313" key="2">
    <source>
        <dbReference type="Proteomes" id="UP001187343"/>
    </source>
</evidence>
<reference evidence="1" key="1">
    <citation type="submission" date="2023-08" db="EMBL/GenBank/DDBJ databases">
        <title>Chromosome-level Genome Assembly of mud carp (Cirrhinus molitorella).</title>
        <authorList>
            <person name="Liu H."/>
        </authorList>
    </citation>
    <scope>NUCLEOTIDE SEQUENCE</scope>
    <source>
        <strain evidence="1">Prfri</strain>
        <tissue evidence="1">Muscle</tissue>
    </source>
</reference>